<evidence type="ECO:0000256" key="13">
    <source>
        <dbReference type="ARBA" id="ARBA00023002"/>
    </source>
</evidence>
<dbReference type="PANTHER" id="PTHR19384">
    <property type="entry name" value="NITRIC OXIDE SYNTHASE-RELATED"/>
    <property type="match status" value="1"/>
</dbReference>
<dbReference type="PIRSF" id="PIRSF000208">
    <property type="entry name" value="P450R"/>
    <property type="match status" value="1"/>
</dbReference>
<dbReference type="InterPro" id="IPR001094">
    <property type="entry name" value="Flavdoxin-like"/>
</dbReference>
<evidence type="ECO:0000313" key="24">
    <source>
        <dbReference type="Proteomes" id="UP001610563"/>
    </source>
</evidence>
<dbReference type="PROSITE" id="PS51384">
    <property type="entry name" value="FAD_FR"/>
    <property type="match status" value="1"/>
</dbReference>
<evidence type="ECO:0000256" key="14">
    <source>
        <dbReference type="ARBA" id="ARBA00023011"/>
    </source>
</evidence>
<name>A0ABR4G490_9EURO</name>
<dbReference type="InterPro" id="IPR023208">
    <property type="entry name" value="P450R"/>
</dbReference>
<dbReference type="InterPro" id="IPR017938">
    <property type="entry name" value="Riboflavin_synthase-like_b-brl"/>
</dbReference>
<proteinExistence type="inferred from homology"/>
<sequence>MSVLGTTELLALCLVILAGSLYLLSKTQSKSRTIESQLAAAYAEANGVAESSDDGDKRSIPLTIAKANKNCIILYGSQTGTAEGLASRLAQEGSSRFGLRTMAADLEDFHYNDLDQLSSDTVVVFSLATYGEGEPTDSSLRFLDYLADEEADSLPDLCFAAFGLGNSAYEHYNAVVRTVVRALEQRSCCALCAHGEGDDGLGTMEEDFLAWKEIMWSEVAKHLGVAEQEQAFEPAFNIVERADLSTESSIVYLGEPNAQHLVGKITEPHGQQNPYLSPLAHSAQLFRASDRHCLHLELDIQGSGLEYQSGDHIAVWPINSNVEIDRFLRVHGLAERRHQVIEITPVDPQTKLPIPTPTTYETILRSYLEIGARVSRDLILLLGQFSPDEASKTLMTRLGTDKEYFSKTVQEQFLNIAQVLELAAPGKVWSDIPFSAYIQRLLRLQPRYYSISSSSLAQPNRVSITAVVESRYFALRDAHWKGVSTNYLLAVTQHHRQEEQNAVRYTLDTLRAQEVVSAAPRVPVHLQASKFRLPADPATPIVMVGPGTGVAPFRAFVQERAVQARAGVSVGRTLLFYGCRTREEDFIYGDDWGDFQHALGSQFTLVTAFSREGPRKVYVQDRLREYAAEVNPILAAGGHFYICGDAAHMARAVNDVLAHIIAEQRGVDALEAQSVLKTMRMSRQYQEDTW</sequence>
<dbReference type="InterPro" id="IPR001433">
    <property type="entry name" value="OxRdtase_FAD/NAD-bd"/>
</dbReference>
<comment type="function">
    <text evidence="20">This enzyme is required for electron transfer from NADP to cytochrome P450.</text>
</comment>
<dbReference type="InterPro" id="IPR003097">
    <property type="entry name" value="CysJ-like_FAD-binding"/>
</dbReference>
<evidence type="ECO:0000256" key="1">
    <source>
        <dbReference type="ARBA" id="ARBA00001917"/>
    </source>
</evidence>
<evidence type="ECO:0000256" key="16">
    <source>
        <dbReference type="ARBA" id="ARBA00023136"/>
    </source>
</evidence>
<accession>A0ABR4G490</accession>
<keyword evidence="15" id="KW-0443">Lipid metabolism</keyword>
<dbReference type="Pfam" id="PF00258">
    <property type="entry name" value="Flavodoxin_1"/>
    <property type="match status" value="1"/>
</dbReference>
<evidence type="ECO:0000256" key="20">
    <source>
        <dbReference type="PIRNR" id="PIRNR000208"/>
    </source>
</evidence>
<evidence type="ECO:0000256" key="19">
    <source>
        <dbReference type="ARBA" id="ARBA00049342"/>
    </source>
</evidence>
<keyword evidence="18" id="KW-0753">Steroid metabolism</keyword>
<keyword evidence="9" id="KW-0274">FAD</keyword>
<keyword evidence="11" id="KW-0752">Steroid biosynthesis</keyword>
<keyword evidence="13 20" id="KW-0560">Oxidoreductase</keyword>
<keyword evidence="6" id="KW-0812">Transmembrane</keyword>
<dbReference type="Gene3D" id="1.20.990.10">
    <property type="entry name" value="NADPH-cytochrome p450 Reductase, Chain A, domain 3"/>
    <property type="match status" value="1"/>
</dbReference>
<dbReference type="InterPro" id="IPR017927">
    <property type="entry name" value="FAD-bd_FR_type"/>
</dbReference>
<dbReference type="PROSITE" id="PS50902">
    <property type="entry name" value="FLAVODOXIN_LIKE"/>
    <property type="match status" value="1"/>
</dbReference>
<evidence type="ECO:0000256" key="5">
    <source>
        <dbReference type="ARBA" id="ARBA00022643"/>
    </source>
</evidence>
<evidence type="ECO:0000256" key="17">
    <source>
        <dbReference type="ARBA" id="ARBA00023166"/>
    </source>
</evidence>
<organism evidence="23 24">
    <name type="scientific">Aspergillus keveii</name>
    <dbReference type="NCBI Taxonomy" id="714993"/>
    <lineage>
        <taxon>Eukaryota</taxon>
        <taxon>Fungi</taxon>
        <taxon>Dikarya</taxon>
        <taxon>Ascomycota</taxon>
        <taxon>Pezizomycotina</taxon>
        <taxon>Eurotiomycetes</taxon>
        <taxon>Eurotiomycetidae</taxon>
        <taxon>Eurotiales</taxon>
        <taxon>Aspergillaceae</taxon>
        <taxon>Aspergillus</taxon>
        <taxon>Aspergillus subgen. Nidulantes</taxon>
    </lineage>
</organism>
<comment type="caution">
    <text evidence="23">The sequence shown here is derived from an EMBL/GenBank/DDBJ whole genome shotgun (WGS) entry which is preliminary data.</text>
</comment>
<dbReference type="Proteomes" id="UP001610563">
    <property type="component" value="Unassembled WGS sequence"/>
</dbReference>
<keyword evidence="10 20" id="KW-0521">NADP</keyword>
<dbReference type="PRINTS" id="PR00371">
    <property type="entry name" value="FPNCR"/>
</dbReference>
<evidence type="ECO:0000256" key="4">
    <source>
        <dbReference type="ARBA" id="ARBA00022630"/>
    </source>
</evidence>
<keyword evidence="8 20" id="KW-0256">Endoplasmic reticulum</keyword>
<protein>
    <recommendedName>
        <fullName evidence="20">NADPH--cytochrome P450 reductase</fullName>
        <ecNumber evidence="20">1.6.2.4</ecNumber>
    </recommendedName>
</protein>
<dbReference type="InterPro" id="IPR023173">
    <property type="entry name" value="NADPH_Cyt_P450_Rdtase_alpha"/>
</dbReference>
<comment type="similarity">
    <text evidence="20">In the C-terminal section; belongs to the flavoprotein pyridine nucleotide cytochrome reductase family.</text>
</comment>
<evidence type="ECO:0000256" key="7">
    <source>
        <dbReference type="ARBA" id="ARBA00022787"/>
    </source>
</evidence>
<dbReference type="PRINTS" id="PR00369">
    <property type="entry name" value="FLAVODOXIN"/>
</dbReference>
<dbReference type="InterPro" id="IPR001709">
    <property type="entry name" value="Flavoprot_Pyr_Nucl_cyt_Rdtase"/>
</dbReference>
<keyword evidence="12" id="KW-1133">Transmembrane helix</keyword>
<evidence type="ECO:0000256" key="12">
    <source>
        <dbReference type="ARBA" id="ARBA00022989"/>
    </source>
</evidence>
<keyword evidence="17" id="KW-1207">Sterol metabolism</keyword>
<comment type="cofactor">
    <cofactor evidence="2">
        <name>FAD</name>
        <dbReference type="ChEBI" id="CHEBI:57692"/>
    </cofactor>
</comment>
<evidence type="ECO:0000256" key="9">
    <source>
        <dbReference type="ARBA" id="ARBA00022827"/>
    </source>
</evidence>
<dbReference type="SUPFAM" id="SSF63380">
    <property type="entry name" value="Riboflavin synthase domain-like"/>
    <property type="match status" value="1"/>
</dbReference>
<keyword evidence="24" id="KW-1185">Reference proteome</keyword>
<dbReference type="SUPFAM" id="SSF52218">
    <property type="entry name" value="Flavoproteins"/>
    <property type="match status" value="1"/>
</dbReference>
<keyword evidence="5" id="KW-0288">FMN</keyword>
<comment type="subcellular location">
    <subcellularLocation>
        <location evidence="20">Endoplasmic reticulum membrane</location>
    </subcellularLocation>
</comment>
<dbReference type="InterPro" id="IPR029039">
    <property type="entry name" value="Flavoprotein-like_sf"/>
</dbReference>
<dbReference type="Pfam" id="PF00667">
    <property type="entry name" value="FAD_binding_1"/>
    <property type="match status" value="1"/>
</dbReference>
<evidence type="ECO:0000313" key="23">
    <source>
        <dbReference type="EMBL" id="KAL2793816.1"/>
    </source>
</evidence>
<evidence type="ECO:0000256" key="3">
    <source>
        <dbReference type="ARBA" id="ARBA00022516"/>
    </source>
</evidence>
<evidence type="ECO:0000256" key="11">
    <source>
        <dbReference type="ARBA" id="ARBA00022955"/>
    </source>
</evidence>
<evidence type="ECO:0000259" key="22">
    <source>
        <dbReference type="PROSITE" id="PS51384"/>
    </source>
</evidence>
<dbReference type="Gene3D" id="3.40.50.80">
    <property type="entry name" value="Nucleotide-binding domain of ferredoxin-NADP reductase (FNR) module"/>
    <property type="match status" value="1"/>
</dbReference>
<gene>
    <name evidence="23" type="ORF">BJX66DRAFT_351578</name>
</gene>
<evidence type="ECO:0000256" key="6">
    <source>
        <dbReference type="ARBA" id="ARBA00022692"/>
    </source>
</evidence>
<dbReference type="SUPFAM" id="SSF52343">
    <property type="entry name" value="Ferredoxin reductase-like, C-terminal NADP-linked domain"/>
    <property type="match status" value="1"/>
</dbReference>
<feature type="domain" description="FAD-binding FR-type" evidence="22">
    <location>
        <begin position="272"/>
        <end position="534"/>
    </location>
</feature>
<feature type="domain" description="Flavodoxin-like" evidence="21">
    <location>
        <begin position="71"/>
        <end position="216"/>
    </location>
</feature>
<comment type="catalytic activity">
    <reaction evidence="19 20">
        <text>2 oxidized [cytochrome P450] + NADPH = 2 reduced [cytochrome P450] + NADP(+) + H(+)</text>
        <dbReference type="Rhea" id="RHEA:24040"/>
        <dbReference type="Rhea" id="RHEA-COMP:14627"/>
        <dbReference type="Rhea" id="RHEA-COMP:14628"/>
        <dbReference type="ChEBI" id="CHEBI:15378"/>
        <dbReference type="ChEBI" id="CHEBI:55376"/>
        <dbReference type="ChEBI" id="CHEBI:57783"/>
        <dbReference type="ChEBI" id="CHEBI:58349"/>
        <dbReference type="ChEBI" id="CHEBI:60344"/>
        <dbReference type="EC" id="1.6.2.4"/>
    </reaction>
</comment>
<keyword evidence="4" id="KW-0285">Flavoprotein</keyword>
<dbReference type="InterPro" id="IPR008254">
    <property type="entry name" value="Flavodoxin/NO_synth"/>
</dbReference>
<evidence type="ECO:0000259" key="21">
    <source>
        <dbReference type="PROSITE" id="PS50902"/>
    </source>
</evidence>
<dbReference type="EC" id="1.6.2.4" evidence="20"/>
<evidence type="ECO:0000256" key="8">
    <source>
        <dbReference type="ARBA" id="ARBA00022824"/>
    </source>
</evidence>
<dbReference type="PANTHER" id="PTHR19384:SF108">
    <property type="entry name" value="NADPH--CYTOCHROME P450 REDUCTASE"/>
    <property type="match status" value="1"/>
</dbReference>
<keyword evidence="7" id="KW-1000">Mitochondrion outer membrane</keyword>
<dbReference type="Pfam" id="PF00175">
    <property type="entry name" value="NAD_binding_1"/>
    <property type="match status" value="1"/>
</dbReference>
<evidence type="ECO:0000256" key="15">
    <source>
        <dbReference type="ARBA" id="ARBA00023098"/>
    </source>
</evidence>
<dbReference type="InterPro" id="IPR039261">
    <property type="entry name" value="FNR_nucleotide-bd"/>
</dbReference>
<evidence type="ECO:0000256" key="10">
    <source>
        <dbReference type="ARBA" id="ARBA00022857"/>
    </source>
</evidence>
<keyword evidence="16 20" id="KW-0472">Membrane</keyword>
<keyword evidence="3" id="KW-0444">Lipid biosynthesis</keyword>
<keyword evidence="7" id="KW-0496">Mitochondrion</keyword>
<dbReference type="Gene3D" id="3.40.50.360">
    <property type="match status" value="1"/>
</dbReference>
<evidence type="ECO:0000256" key="18">
    <source>
        <dbReference type="ARBA" id="ARBA00023221"/>
    </source>
</evidence>
<keyword evidence="14" id="KW-0756">Sterol biosynthesis</keyword>
<reference evidence="23 24" key="1">
    <citation type="submission" date="2024-07" db="EMBL/GenBank/DDBJ databases">
        <title>Section-level genome sequencing and comparative genomics of Aspergillus sections Usti and Cavernicolus.</title>
        <authorList>
            <consortium name="Lawrence Berkeley National Laboratory"/>
            <person name="Nybo J.L."/>
            <person name="Vesth T.C."/>
            <person name="Theobald S."/>
            <person name="Frisvad J.C."/>
            <person name="Larsen T.O."/>
            <person name="Kjaerboelling I."/>
            <person name="Rothschild-Mancinelli K."/>
            <person name="Lyhne E.K."/>
            <person name="Kogle M.E."/>
            <person name="Barry K."/>
            <person name="Clum A."/>
            <person name="Na H."/>
            <person name="Ledsgaard L."/>
            <person name="Lin J."/>
            <person name="Lipzen A."/>
            <person name="Kuo A."/>
            <person name="Riley R."/>
            <person name="Mondo S."/>
            <person name="Labutti K."/>
            <person name="Haridas S."/>
            <person name="Pangalinan J."/>
            <person name="Salamov A.A."/>
            <person name="Simmons B.A."/>
            <person name="Magnuson J.K."/>
            <person name="Chen J."/>
            <person name="Drula E."/>
            <person name="Henrissat B."/>
            <person name="Wiebenga A."/>
            <person name="Lubbers R.J."/>
            <person name="Gomes A.C."/>
            <person name="Makela M.R."/>
            <person name="Stajich J."/>
            <person name="Grigoriev I.V."/>
            <person name="Mortensen U.H."/>
            <person name="De Vries R.P."/>
            <person name="Baker S.E."/>
            <person name="Andersen M.R."/>
        </authorList>
    </citation>
    <scope>NUCLEOTIDE SEQUENCE [LARGE SCALE GENOMIC DNA]</scope>
    <source>
        <strain evidence="23 24">CBS 209.92</strain>
    </source>
</reference>
<dbReference type="EMBL" id="JBFTWV010000053">
    <property type="protein sequence ID" value="KAL2793816.1"/>
    <property type="molecule type" value="Genomic_DNA"/>
</dbReference>
<dbReference type="Gene3D" id="2.40.30.10">
    <property type="entry name" value="Translation factors"/>
    <property type="match status" value="1"/>
</dbReference>
<comment type="cofactor">
    <cofactor evidence="1">
        <name>FMN</name>
        <dbReference type="ChEBI" id="CHEBI:58210"/>
    </cofactor>
</comment>
<evidence type="ECO:0000256" key="2">
    <source>
        <dbReference type="ARBA" id="ARBA00001974"/>
    </source>
</evidence>